<accession>A0A9D9I504</accession>
<name>A0A9D9I504_9BACT</name>
<dbReference type="AlphaFoldDB" id="A0A9D9I504"/>
<dbReference type="GO" id="GO:0006164">
    <property type="term" value="P:purine nucleotide biosynthetic process"/>
    <property type="evidence" value="ECO:0007669"/>
    <property type="project" value="TreeGrafter"/>
</dbReference>
<dbReference type="EMBL" id="JADIME010000042">
    <property type="protein sequence ID" value="MBO8465146.1"/>
    <property type="molecule type" value="Genomic_DNA"/>
</dbReference>
<dbReference type="Gene3D" id="3.90.650.10">
    <property type="entry name" value="PurM-like C-terminal domain"/>
    <property type="match status" value="1"/>
</dbReference>
<protein>
    <recommendedName>
        <fullName evidence="1">PurM-like C-terminal domain-containing protein</fullName>
    </recommendedName>
</protein>
<dbReference type="Pfam" id="PF02769">
    <property type="entry name" value="AIRS_C"/>
    <property type="match status" value="1"/>
</dbReference>
<sequence length="379" mass="41073">MYMNLFDTKFVIDGVEQESSLRELVEACNGPYGSPAAYSCDIPVPENGTIIDENTDPDLFPLEYVDNDSEKYINLLLNSDIHGITGLNPGAEARQSIANALAKALWYVPAPYMLDSMSVNLEWTWDTEAIGGYASLYRSVAAAADYAFEIGIRIASCRITGKPRSSSLAASCMYVPESDDPVPPVPVVSDNGKDGTRYMADSLRLKEQIGESTILYIPFDTSDAELGGSALAALLGGKGESTPMMLDPDYFIDSFEVVKELKDDGIILAGREIGRGGLLCALAGLAKSCGIGLEVDILPLQNAFRCEDATKILFNEIPGVLLAISDEDYGYIDTQMVLQDVAYYPVGFATGGNALKIRHKLNYNVADLLLPLMNRNPNK</sequence>
<dbReference type="InterPro" id="IPR036676">
    <property type="entry name" value="PurM-like_C_sf"/>
</dbReference>
<dbReference type="InterPro" id="IPR010918">
    <property type="entry name" value="PurM-like_C_dom"/>
</dbReference>
<evidence type="ECO:0000259" key="1">
    <source>
        <dbReference type="Pfam" id="PF02769"/>
    </source>
</evidence>
<dbReference type="SUPFAM" id="SSF56042">
    <property type="entry name" value="PurM C-terminal domain-like"/>
    <property type="match status" value="1"/>
</dbReference>
<gene>
    <name evidence="2" type="ORF">IAB93_04010</name>
</gene>
<dbReference type="Proteomes" id="UP000823597">
    <property type="component" value="Unassembled WGS sequence"/>
</dbReference>
<dbReference type="GO" id="GO:0005737">
    <property type="term" value="C:cytoplasm"/>
    <property type="evidence" value="ECO:0007669"/>
    <property type="project" value="TreeGrafter"/>
</dbReference>
<dbReference type="PANTHER" id="PTHR10099:SF1">
    <property type="entry name" value="PHOSPHORIBOSYLFORMYLGLYCINAMIDINE SYNTHASE"/>
    <property type="match status" value="1"/>
</dbReference>
<reference evidence="2" key="2">
    <citation type="journal article" date="2021" name="PeerJ">
        <title>Extensive microbial diversity within the chicken gut microbiome revealed by metagenomics and culture.</title>
        <authorList>
            <person name="Gilroy R."/>
            <person name="Ravi A."/>
            <person name="Getino M."/>
            <person name="Pursley I."/>
            <person name="Horton D.L."/>
            <person name="Alikhan N.F."/>
            <person name="Baker D."/>
            <person name="Gharbi K."/>
            <person name="Hall N."/>
            <person name="Watson M."/>
            <person name="Adriaenssens E.M."/>
            <person name="Foster-Nyarko E."/>
            <person name="Jarju S."/>
            <person name="Secka A."/>
            <person name="Antonio M."/>
            <person name="Oren A."/>
            <person name="Chaudhuri R.R."/>
            <person name="La Ragione R."/>
            <person name="Hildebrand F."/>
            <person name="Pallen M.J."/>
        </authorList>
    </citation>
    <scope>NUCLEOTIDE SEQUENCE</scope>
    <source>
        <strain evidence="2">10037</strain>
    </source>
</reference>
<organism evidence="2 3">
    <name type="scientific">Candidatus Merdivivens pullistercoris</name>
    <dbReference type="NCBI Taxonomy" id="2840873"/>
    <lineage>
        <taxon>Bacteria</taxon>
        <taxon>Pseudomonadati</taxon>
        <taxon>Bacteroidota</taxon>
        <taxon>Bacteroidia</taxon>
        <taxon>Bacteroidales</taxon>
        <taxon>Muribaculaceae</taxon>
        <taxon>Muribaculaceae incertae sedis</taxon>
        <taxon>Candidatus Merdivivens</taxon>
    </lineage>
</organism>
<evidence type="ECO:0000313" key="3">
    <source>
        <dbReference type="Proteomes" id="UP000823597"/>
    </source>
</evidence>
<comment type="caution">
    <text evidence="2">The sequence shown here is derived from an EMBL/GenBank/DDBJ whole genome shotgun (WGS) entry which is preliminary data.</text>
</comment>
<evidence type="ECO:0000313" key="2">
    <source>
        <dbReference type="EMBL" id="MBO8465146.1"/>
    </source>
</evidence>
<dbReference type="PANTHER" id="PTHR10099">
    <property type="entry name" value="PHOSPHORIBOSYLFORMYLGLYCINAMIDINE SYNTHASE"/>
    <property type="match status" value="1"/>
</dbReference>
<reference evidence="2" key="1">
    <citation type="submission" date="2020-10" db="EMBL/GenBank/DDBJ databases">
        <authorList>
            <person name="Gilroy R."/>
        </authorList>
    </citation>
    <scope>NUCLEOTIDE SEQUENCE</scope>
    <source>
        <strain evidence="2">10037</strain>
    </source>
</reference>
<proteinExistence type="predicted"/>
<dbReference type="GO" id="GO:0004642">
    <property type="term" value="F:phosphoribosylformylglycinamidine synthase activity"/>
    <property type="evidence" value="ECO:0007669"/>
    <property type="project" value="TreeGrafter"/>
</dbReference>
<feature type="domain" description="PurM-like C-terminal" evidence="1">
    <location>
        <begin position="225"/>
        <end position="328"/>
    </location>
</feature>